<feature type="region of interest" description="Disordered" evidence="1">
    <location>
        <begin position="1"/>
        <end position="22"/>
    </location>
</feature>
<reference evidence="2" key="1">
    <citation type="submission" date="2019-10" db="EMBL/GenBank/DDBJ databases">
        <authorList>
            <person name="Zhang R."/>
            <person name="Pan Y."/>
            <person name="Wang J."/>
            <person name="Ma R."/>
            <person name="Yu S."/>
        </authorList>
    </citation>
    <scope>NUCLEOTIDE SEQUENCE</scope>
    <source>
        <strain evidence="2">LA-IB0</strain>
        <tissue evidence="2">Leaf</tissue>
    </source>
</reference>
<evidence type="ECO:0000313" key="2">
    <source>
        <dbReference type="EMBL" id="KAG8362600.1"/>
    </source>
</evidence>
<keyword evidence="3" id="KW-1185">Reference proteome</keyword>
<accession>A0AAV6W2V4</accession>
<organism evidence="2 3">
    <name type="scientific">Buddleja alternifolia</name>
    <dbReference type="NCBI Taxonomy" id="168488"/>
    <lineage>
        <taxon>Eukaryota</taxon>
        <taxon>Viridiplantae</taxon>
        <taxon>Streptophyta</taxon>
        <taxon>Embryophyta</taxon>
        <taxon>Tracheophyta</taxon>
        <taxon>Spermatophyta</taxon>
        <taxon>Magnoliopsida</taxon>
        <taxon>eudicotyledons</taxon>
        <taxon>Gunneridae</taxon>
        <taxon>Pentapetalae</taxon>
        <taxon>asterids</taxon>
        <taxon>lamiids</taxon>
        <taxon>Lamiales</taxon>
        <taxon>Scrophulariaceae</taxon>
        <taxon>Buddlejeae</taxon>
        <taxon>Buddleja</taxon>
    </lineage>
</organism>
<gene>
    <name evidence="2" type="ORF">BUALT_BualtUnG0059700</name>
</gene>
<feature type="compositionally biased region" description="Basic and acidic residues" evidence="1">
    <location>
        <begin position="10"/>
        <end position="22"/>
    </location>
</feature>
<dbReference type="AlphaFoldDB" id="A0AAV6W2V4"/>
<proteinExistence type="predicted"/>
<protein>
    <submittedName>
        <fullName evidence="2">Uncharacterized protein</fullName>
    </submittedName>
</protein>
<evidence type="ECO:0000256" key="1">
    <source>
        <dbReference type="SAM" id="MobiDB-lite"/>
    </source>
</evidence>
<comment type="caution">
    <text evidence="2">The sequence shown here is derived from an EMBL/GenBank/DDBJ whole genome shotgun (WGS) entry which is preliminary data.</text>
</comment>
<name>A0AAV6W2V4_9LAMI</name>
<sequence>MAGKRYFGGDNDKEESSTEGAEARRFQNVIHEVFELSEASNPQNFLPLLWWIDYGGEADLTEGTRITMLKLKPLEPNISDLRNSEWCEFRPPLEIQSISSFEVWE</sequence>
<dbReference type="Proteomes" id="UP000826271">
    <property type="component" value="Unassembled WGS sequence"/>
</dbReference>
<evidence type="ECO:0000313" key="3">
    <source>
        <dbReference type="Proteomes" id="UP000826271"/>
    </source>
</evidence>
<dbReference type="EMBL" id="WHWC01000419">
    <property type="protein sequence ID" value="KAG8362600.1"/>
    <property type="molecule type" value="Genomic_DNA"/>
</dbReference>